<keyword evidence="2" id="KW-1185">Reference proteome</keyword>
<sequence length="222" mass="24770">CTIKLSNFLDTALTDLQRHFYNGSRNSGPTRVVGHFSEVFSFSGDEGFSDVPTNASLFDILHEMSSTPDVWMMTKQDSKIPQELFVSHGNLLVRGSVGKRGRFSCNVEIANCLNVPLRNRNKLYSNFNDKDFCPLEIQPFHRESFLGSSDTYLEAMFSYEIDSTDLALVIALKVVPGANSCAAAFSQIPAVTEKKDLEALMNPGQWKIHDYKTVLNASNTLE</sequence>
<comment type="caution">
    <text evidence="1">The sequence shown here is derived from an EMBL/GenBank/DDBJ whole genome shotgun (WGS) entry which is preliminary data.</text>
</comment>
<organism evidence="1 2">
    <name type="scientific">Allacma fusca</name>
    <dbReference type="NCBI Taxonomy" id="39272"/>
    <lineage>
        <taxon>Eukaryota</taxon>
        <taxon>Metazoa</taxon>
        <taxon>Ecdysozoa</taxon>
        <taxon>Arthropoda</taxon>
        <taxon>Hexapoda</taxon>
        <taxon>Collembola</taxon>
        <taxon>Symphypleona</taxon>
        <taxon>Sminthuridae</taxon>
        <taxon>Allacma</taxon>
    </lineage>
</organism>
<evidence type="ECO:0000313" key="2">
    <source>
        <dbReference type="Proteomes" id="UP000708208"/>
    </source>
</evidence>
<dbReference type="AlphaFoldDB" id="A0A8J2NNU9"/>
<protein>
    <submittedName>
        <fullName evidence="1">Uncharacterized protein</fullName>
    </submittedName>
</protein>
<feature type="non-terminal residue" evidence="1">
    <location>
        <position position="222"/>
    </location>
</feature>
<name>A0A8J2NNU9_9HEXA</name>
<reference evidence="1" key="1">
    <citation type="submission" date="2021-06" db="EMBL/GenBank/DDBJ databases">
        <authorList>
            <person name="Hodson N. C."/>
            <person name="Mongue J. A."/>
            <person name="Jaron S. K."/>
        </authorList>
    </citation>
    <scope>NUCLEOTIDE SEQUENCE</scope>
</reference>
<dbReference type="Proteomes" id="UP000708208">
    <property type="component" value="Unassembled WGS sequence"/>
</dbReference>
<gene>
    <name evidence="1" type="ORF">AFUS01_LOCUS6012</name>
</gene>
<proteinExistence type="predicted"/>
<evidence type="ECO:0000313" key="1">
    <source>
        <dbReference type="EMBL" id="CAG7716508.1"/>
    </source>
</evidence>
<dbReference type="EMBL" id="CAJVCH010039083">
    <property type="protein sequence ID" value="CAG7716508.1"/>
    <property type="molecule type" value="Genomic_DNA"/>
</dbReference>
<feature type="non-terminal residue" evidence="1">
    <location>
        <position position="1"/>
    </location>
</feature>
<accession>A0A8J2NNU9</accession>